<dbReference type="GeneID" id="28822806"/>
<evidence type="ECO:0000313" key="2">
    <source>
        <dbReference type="Proteomes" id="UP000070700"/>
    </source>
</evidence>
<keyword evidence="2" id="KW-1185">Reference proteome</keyword>
<protein>
    <submittedName>
        <fullName evidence="1">Uncharacterized protein</fullName>
    </submittedName>
</protein>
<organism evidence="1 2">
    <name type="scientific">Mollisia scopiformis</name>
    <name type="common">Conifer needle endophyte fungus</name>
    <name type="synonym">Phialocephala scopiformis</name>
    <dbReference type="NCBI Taxonomy" id="149040"/>
    <lineage>
        <taxon>Eukaryota</taxon>
        <taxon>Fungi</taxon>
        <taxon>Dikarya</taxon>
        <taxon>Ascomycota</taxon>
        <taxon>Pezizomycotina</taxon>
        <taxon>Leotiomycetes</taxon>
        <taxon>Helotiales</taxon>
        <taxon>Mollisiaceae</taxon>
        <taxon>Mollisia</taxon>
    </lineage>
</organism>
<dbReference type="InParanoid" id="A0A194X9C9"/>
<dbReference type="AlphaFoldDB" id="A0A194X9C9"/>
<gene>
    <name evidence="1" type="ORF">LY89DRAFT_669234</name>
</gene>
<reference evidence="1 2" key="1">
    <citation type="submission" date="2015-10" db="EMBL/GenBank/DDBJ databases">
        <title>Full genome of DAOMC 229536 Phialocephala scopiformis, a fungal endophyte of spruce producing the potent anti-insectan compound rugulosin.</title>
        <authorList>
            <consortium name="DOE Joint Genome Institute"/>
            <person name="Walker A.K."/>
            <person name="Frasz S.L."/>
            <person name="Seifert K.A."/>
            <person name="Miller J.D."/>
            <person name="Mondo S.J."/>
            <person name="Labutti K."/>
            <person name="Lipzen A."/>
            <person name="Dockter R."/>
            <person name="Kennedy M."/>
            <person name="Grigoriev I.V."/>
            <person name="Spatafora J.W."/>
        </authorList>
    </citation>
    <scope>NUCLEOTIDE SEQUENCE [LARGE SCALE GENOMIC DNA]</scope>
    <source>
        <strain evidence="1 2">CBS 120377</strain>
    </source>
</reference>
<dbReference type="EMBL" id="KQ947415">
    <property type="protein sequence ID" value="KUJ16775.1"/>
    <property type="molecule type" value="Genomic_DNA"/>
</dbReference>
<dbReference type="KEGG" id="psco:LY89DRAFT_669234"/>
<dbReference type="RefSeq" id="XP_018071130.1">
    <property type="nucleotide sequence ID" value="XM_018213080.1"/>
</dbReference>
<accession>A0A194X9C9</accession>
<name>A0A194X9C9_MOLSC</name>
<sequence>MTYFHNHQRFGSPQYLEQTGSTRTKSNRKSEIAQFFVAAMPLMYTFWKNGGGVKHVSGELRMFSDEDSPPARLFFALLKTLKLCAENDKDQHIAMNKLRACVRAVYPDGKGFEKWLVQEVRNFSKSCPDLENRVCLGEIHQRFCYTTFEYRDKNRAIFETSEALVRKNRAYLERAKYLASRRQDSMESSGDWTLV</sequence>
<proteinExistence type="predicted"/>
<evidence type="ECO:0000313" key="1">
    <source>
        <dbReference type="EMBL" id="KUJ16775.1"/>
    </source>
</evidence>
<dbReference type="Proteomes" id="UP000070700">
    <property type="component" value="Unassembled WGS sequence"/>
</dbReference>